<dbReference type="GO" id="GO:0006083">
    <property type="term" value="P:acetate metabolic process"/>
    <property type="evidence" value="ECO:0007669"/>
    <property type="project" value="InterPro"/>
</dbReference>
<evidence type="ECO:0000256" key="1">
    <source>
        <dbReference type="ARBA" id="ARBA00009632"/>
    </source>
</evidence>
<dbReference type="InterPro" id="IPR037171">
    <property type="entry name" value="NagB/RpiA_transferase-like"/>
</dbReference>
<dbReference type="Pfam" id="PF02550">
    <property type="entry name" value="AcetylCoA_hydro"/>
    <property type="match status" value="1"/>
</dbReference>
<reference evidence="6 7" key="2">
    <citation type="journal article" date="2014" name="FEMS Microbiol. Lett.">
        <title>Draft genomic DNA sequence of the facultatively methylotrophic bacterium Acidomonas methanolica type strain MB58.</title>
        <authorList>
            <person name="Higashiura N."/>
            <person name="Hadano H."/>
            <person name="Hirakawa H."/>
            <person name="Matsutani M."/>
            <person name="Takabe S."/>
            <person name="Matsushita K."/>
            <person name="Azuma Y."/>
        </authorList>
    </citation>
    <scope>NUCLEOTIDE SEQUENCE [LARGE SCALE GENOMIC DNA]</scope>
    <source>
        <strain evidence="6 7">MB58</strain>
    </source>
</reference>
<feature type="active site" description="5-glutamyl coenzyme A thioester intermediate" evidence="2">
    <location>
        <position position="292"/>
    </location>
</feature>
<dbReference type="NCBIfam" id="TIGR03458">
    <property type="entry name" value="YgfH_subfam"/>
    <property type="match status" value="1"/>
</dbReference>
<dbReference type="InterPro" id="IPR038460">
    <property type="entry name" value="AcetylCoA_hyd_C_sf"/>
</dbReference>
<keyword evidence="6" id="KW-0378">Hydrolase</keyword>
<dbReference type="PANTHER" id="PTHR43609:SF1">
    <property type="entry name" value="ACETYL-COA HYDROLASE"/>
    <property type="match status" value="1"/>
</dbReference>
<dbReference type="FunFam" id="3.40.1080.20:FF:000001">
    <property type="entry name" value="Acetyl-CoA hydrolase Ach1"/>
    <property type="match status" value="1"/>
</dbReference>
<dbReference type="PANTHER" id="PTHR43609">
    <property type="entry name" value="ACETYL-COA HYDROLASE"/>
    <property type="match status" value="1"/>
</dbReference>
<dbReference type="InterPro" id="IPR003702">
    <property type="entry name" value="ActCoA_hydro_N"/>
</dbReference>
<sequence>MAERIRSASLRKKVMSAAEAAAFIKDGMVVGMSGFTGSGYPKAVPTALAEQMQAAHDKGDPFRISVLTGASTGPELDGALGKANGMSFRSPFNTDPACRDRINNGETDFLDIHLGQVAQFADQGVLGDMDVAVIEVSAINEDGTLVPSSSIGNNVTWLKLAKKVIIEVSHWQSLDLDGIHDIYDFGLPPDRKPIPLTKPSDLIGTHYLTCDPEKIVAVVEAELPDRNAPFKAADEGARKIAGYLLDFLGNEVKKGRLPEHLLPLQSGVGNVANAVLAGLVDSPFENMTAYTEVIQDGMLDLLDCGKLTVASATAFSLSPEAAEKINANMGNYRGRLILRPQDVSNSAEVIRRLGCIAMNSLIEADIFGNVNSTHVMGSRMQNGIGGSGDFARNSYISIFVTPSVAKGGKISSIVPHVAHTDHLTQDVDVLVTEMGLADLRGLAPRKRAEAIIANCVHPDYQPLLEDYYRRALRSSYGLHAPTLLNEALSFHQRFVETGSMLPA</sequence>
<dbReference type="Gene3D" id="3.40.1080.10">
    <property type="entry name" value="Glutaconate Coenzyme A-transferase"/>
    <property type="match status" value="1"/>
</dbReference>
<comment type="similarity">
    <text evidence="1">Belongs to the acetyl-CoA hydrolase/transferase family.</text>
</comment>
<dbReference type="InterPro" id="IPR046433">
    <property type="entry name" value="ActCoA_hydro"/>
</dbReference>
<evidence type="ECO:0000256" key="2">
    <source>
        <dbReference type="PIRSR" id="PIRSR617821-1"/>
    </source>
</evidence>
<dbReference type="OrthoDB" id="9801795at2"/>
<name>A0A023D7G0_ACIMT</name>
<dbReference type="GO" id="GO:0006084">
    <property type="term" value="P:acetyl-CoA metabolic process"/>
    <property type="evidence" value="ECO:0007669"/>
    <property type="project" value="InterPro"/>
</dbReference>
<feature type="binding site" evidence="3">
    <location>
        <position position="362"/>
    </location>
    <ligand>
        <name>CoA</name>
        <dbReference type="ChEBI" id="CHEBI:57287"/>
    </ligand>
</feature>
<accession>A0A023D7G0</accession>
<dbReference type="RefSeq" id="WP_042060724.1">
    <property type="nucleotide sequence ID" value="NZ_BAND01000103.1"/>
</dbReference>
<evidence type="ECO:0000313" key="6">
    <source>
        <dbReference type="EMBL" id="GAJ30107.1"/>
    </source>
</evidence>
<dbReference type="SUPFAM" id="SSF100950">
    <property type="entry name" value="NagB/RpiA/CoA transferase-like"/>
    <property type="match status" value="2"/>
</dbReference>
<feature type="domain" description="Acetyl-CoA hydrolase/transferase C-terminal" evidence="5">
    <location>
        <begin position="333"/>
        <end position="467"/>
    </location>
</feature>
<feature type="binding site" evidence="3">
    <location>
        <begin position="267"/>
        <end position="271"/>
    </location>
    <ligand>
        <name>CoA</name>
        <dbReference type="ChEBI" id="CHEBI:57287"/>
    </ligand>
</feature>
<feature type="domain" description="Acetyl-CoA hydrolase/transferase N-terminal" evidence="4">
    <location>
        <begin position="8"/>
        <end position="220"/>
    </location>
</feature>
<dbReference type="Proteomes" id="UP000019760">
    <property type="component" value="Unassembled WGS sequence"/>
</dbReference>
<feature type="binding site" evidence="3">
    <location>
        <position position="382"/>
    </location>
    <ligand>
        <name>CoA</name>
        <dbReference type="ChEBI" id="CHEBI:57287"/>
    </ligand>
</feature>
<feature type="binding site" evidence="3">
    <location>
        <position position="406"/>
    </location>
    <ligand>
        <name>CoA</name>
        <dbReference type="ChEBI" id="CHEBI:57287"/>
    </ligand>
</feature>
<dbReference type="GO" id="GO:0003986">
    <property type="term" value="F:acetyl-CoA hydrolase activity"/>
    <property type="evidence" value="ECO:0007669"/>
    <property type="project" value="TreeGrafter"/>
</dbReference>
<feature type="binding site" evidence="3">
    <location>
        <position position="386"/>
    </location>
    <ligand>
        <name>CoA</name>
        <dbReference type="ChEBI" id="CHEBI:57287"/>
    </ligand>
</feature>
<dbReference type="Gene3D" id="3.30.750.70">
    <property type="entry name" value="4-hydroxybutyrate coenzyme like domains"/>
    <property type="match status" value="1"/>
</dbReference>
<evidence type="ECO:0000259" key="4">
    <source>
        <dbReference type="Pfam" id="PF02550"/>
    </source>
</evidence>
<reference evidence="7" key="1">
    <citation type="journal article" date="2014" name="FEMS Microbiol. Lett.">
        <title>Draft Genomic DNA Sequence of the Facultatively Methylotrophic Bacterium Acidomonas methanolica type strain MB58.</title>
        <authorList>
            <person name="Higashiura N."/>
            <person name="Hadano H."/>
            <person name="Hirakawa H."/>
            <person name="Matsutani M."/>
            <person name="Takabe S."/>
            <person name="Matsushita K."/>
            <person name="Azuma Y."/>
        </authorList>
    </citation>
    <scope>NUCLEOTIDE SEQUENCE [LARGE SCALE GENOMIC DNA]</scope>
    <source>
        <strain evidence="7">MB58</strain>
    </source>
</reference>
<dbReference type="Pfam" id="PF13336">
    <property type="entry name" value="AcetylCoA_hyd_C"/>
    <property type="match status" value="1"/>
</dbReference>
<proteinExistence type="inferred from homology"/>
<evidence type="ECO:0000259" key="5">
    <source>
        <dbReference type="Pfam" id="PF13336"/>
    </source>
</evidence>
<comment type="caution">
    <text evidence="6">The sequence shown here is derived from an EMBL/GenBank/DDBJ whole genome shotgun (WGS) entry which is preliminary data.</text>
</comment>
<dbReference type="InterPro" id="IPR017821">
    <property type="entry name" value="Succinate_CoA_transferase"/>
</dbReference>
<dbReference type="EMBL" id="BAND01000103">
    <property type="protein sequence ID" value="GAJ30107.1"/>
    <property type="molecule type" value="Genomic_DNA"/>
</dbReference>
<gene>
    <name evidence="6" type="ORF">Amme_104_015</name>
</gene>
<dbReference type="GO" id="GO:0008775">
    <property type="term" value="F:acetate CoA-transferase activity"/>
    <property type="evidence" value="ECO:0007669"/>
    <property type="project" value="InterPro"/>
</dbReference>
<organism evidence="6 7">
    <name type="scientific">Acidomonas methanolica NBRC 104435</name>
    <dbReference type="NCBI Taxonomy" id="1231351"/>
    <lineage>
        <taxon>Bacteria</taxon>
        <taxon>Pseudomonadati</taxon>
        <taxon>Pseudomonadota</taxon>
        <taxon>Alphaproteobacteria</taxon>
        <taxon>Acetobacterales</taxon>
        <taxon>Acetobacteraceae</taxon>
        <taxon>Acidomonas</taxon>
    </lineage>
</organism>
<protein>
    <submittedName>
        <fullName evidence="6">Acetyl-CoA hydrolase</fullName>
    </submittedName>
</protein>
<dbReference type="Gene3D" id="3.40.1080.20">
    <property type="entry name" value="Acetyl-CoA hydrolase/transferase C-terminal domain"/>
    <property type="match status" value="1"/>
</dbReference>
<keyword evidence="7" id="KW-1185">Reference proteome</keyword>
<evidence type="ECO:0000256" key="3">
    <source>
        <dbReference type="PIRSR" id="PIRSR617821-2"/>
    </source>
</evidence>
<dbReference type="InterPro" id="IPR026888">
    <property type="entry name" value="AcetylCoA_hyd_C"/>
</dbReference>
<evidence type="ECO:0000313" key="7">
    <source>
        <dbReference type="Proteomes" id="UP000019760"/>
    </source>
</evidence>
<dbReference type="AlphaFoldDB" id="A0A023D7G0"/>